<dbReference type="PANTHER" id="PTHR46558:SF13">
    <property type="entry name" value="HTH-TYPE TRANSCRIPTIONAL REGULATOR IMMR"/>
    <property type="match status" value="1"/>
</dbReference>
<sequence length="128" mass="14498">MNFSDRLIDLRRKRGLSQEQLGYELGVSRQAVSKWELAQSYPDFQRLVLLSDYYEMSLDELVKGVDVGDVRTLNESEKQISSIYSDVERGKEAISRAWRAFVVVGCVVLALFALVVIYGVSQGGLFVR</sequence>
<keyword evidence="1" id="KW-0238">DNA-binding</keyword>
<keyword evidence="2" id="KW-0812">Transmembrane</keyword>
<evidence type="ECO:0000256" key="2">
    <source>
        <dbReference type="SAM" id="Phobius"/>
    </source>
</evidence>
<dbReference type="Proteomes" id="UP000753256">
    <property type="component" value="Unassembled WGS sequence"/>
</dbReference>
<reference evidence="4" key="2">
    <citation type="submission" date="2021-09" db="EMBL/GenBank/DDBJ databases">
        <authorList>
            <person name="Gilroy R."/>
        </authorList>
    </citation>
    <scope>NUCLEOTIDE SEQUENCE</scope>
    <source>
        <strain evidence="4">ChiHjej13B12-9602</strain>
    </source>
</reference>
<dbReference type="PROSITE" id="PS50943">
    <property type="entry name" value="HTH_CROC1"/>
    <property type="match status" value="1"/>
</dbReference>
<keyword evidence="2" id="KW-1133">Transmembrane helix</keyword>
<dbReference type="RefSeq" id="WP_273188414.1">
    <property type="nucleotide sequence ID" value="NZ_DYUZ01000003.1"/>
</dbReference>
<comment type="caution">
    <text evidence="4">The sequence shown here is derived from an EMBL/GenBank/DDBJ whole genome shotgun (WGS) entry which is preliminary data.</text>
</comment>
<dbReference type="CDD" id="cd00093">
    <property type="entry name" value="HTH_XRE"/>
    <property type="match status" value="1"/>
</dbReference>
<keyword evidence="2" id="KW-0472">Membrane</keyword>
<dbReference type="Pfam" id="PF01381">
    <property type="entry name" value="HTH_3"/>
    <property type="match status" value="1"/>
</dbReference>
<name>A0A921ISF5_9ACTN</name>
<dbReference type="SUPFAM" id="SSF47413">
    <property type="entry name" value="lambda repressor-like DNA-binding domains"/>
    <property type="match status" value="1"/>
</dbReference>
<dbReference type="AlphaFoldDB" id="A0A921ISF5"/>
<feature type="transmembrane region" description="Helical" evidence="2">
    <location>
        <begin position="98"/>
        <end position="120"/>
    </location>
</feature>
<reference evidence="4" key="1">
    <citation type="journal article" date="2021" name="PeerJ">
        <title>Extensive microbial diversity within the chicken gut microbiome revealed by metagenomics and culture.</title>
        <authorList>
            <person name="Gilroy R."/>
            <person name="Ravi A."/>
            <person name="Getino M."/>
            <person name="Pursley I."/>
            <person name="Horton D.L."/>
            <person name="Alikhan N.F."/>
            <person name="Baker D."/>
            <person name="Gharbi K."/>
            <person name="Hall N."/>
            <person name="Watson M."/>
            <person name="Adriaenssens E.M."/>
            <person name="Foster-Nyarko E."/>
            <person name="Jarju S."/>
            <person name="Secka A."/>
            <person name="Antonio M."/>
            <person name="Oren A."/>
            <person name="Chaudhuri R.R."/>
            <person name="La Ragione R."/>
            <person name="Hildebrand F."/>
            <person name="Pallen M.J."/>
        </authorList>
    </citation>
    <scope>NUCLEOTIDE SEQUENCE</scope>
    <source>
        <strain evidence="4">ChiHjej13B12-9602</strain>
    </source>
</reference>
<evidence type="ECO:0000256" key="1">
    <source>
        <dbReference type="ARBA" id="ARBA00023125"/>
    </source>
</evidence>
<dbReference type="EMBL" id="DYUZ01000003">
    <property type="protein sequence ID" value="HJG36298.1"/>
    <property type="molecule type" value="Genomic_DNA"/>
</dbReference>
<accession>A0A921ISF5</accession>
<protein>
    <submittedName>
        <fullName evidence="4">Helix-turn-helix domain-containing protein</fullName>
    </submittedName>
</protein>
<dbReference type="InterPro" id="IPR010982">
    <property type="entry name" value="Lambda_DNA-bd_dom_sf"/>
</dbReference>
<evidence type="ECO:0000313" key="5">
    <source>
        <dbReference type="Proteomes" id="UP000753256"/>
    </source>
</evidence>
<dbReference type="PANTHER" id="PTHR46558">
    <property type="entry name" value="TRACRIPTIONAL REGULATORY PROTEIN-RELATED-RELATED"/>
    <property type="match status" value="1"/>
</dbReference>
<proteinExistence type="predicted"/>
<gene>
    <name evidence="4" type="ORF">K8V70_00305</name>
</gene>
<feature type="domain" description="HTH cro/C1-type" evidence="3">
    <location>
        <begin position="7"/>
        <end position="61"/>
    </location>
</feature>
<evidence type="ECO:0000313" key="4">
    <source>
        <dbReference type="EMBL" id="HJG36298.1"/>
    </source>
</evidence>
<dbReference type="SMART" id="SM00530">
    <property type="entry name" value="HTH_XRE"/>
    <property type="match status" value="1"/>
</dbReference>
<dbReference type="InterPro" id="IPR001387">
    <property type="entry name" value="Cro/C1-type_HTH"/>
</dbReference>
<evidence type="ECO:0000259" key="3">
    <source>
        <dbReference type="PROSITE" id="PS50943"/>
    </source>
</evidence>
<organism evidence="4 5">
    <name type="scientific">Enorma phocaeensis</name>
    <dbReference type="NCBI Taxonomy" id="1871019"/>
    <lineage>
        <taxon>Bacteria</taxon>
        <taxon>Bacillati</taxon>
        <taxon>Actinomycetota</taxon>
        <taxon>Coriobacteriia</taxon>
        <taxon>Coriobacteriales</taxon>
        <taxon>Coriobacteriaceae</taxon>
        <taxon>Enorma</taxon>
    </lineage>
</organism>
<dbReference type="GO" id="GO:0003677">
    <property type="term" value="F:DNA binding"/>
    <property type="evidence" value="ECO:0007669"/>
    <property type="project" value="UniProtKB-KW"/>
</dbReference>
<dbReference type="Gene3D" id="1.10.260.40">
    <property type="entry name" value="lambda repressor-like DNA-binding domains"/>
    <property type="match status" value="1"/>
</dbReference>